<accession>A0A2T0GTS6</accession>
<sequence>MEPLHDDPDAGPRRLAVLAGFGLIISTGFATVAAMALNGESREETALPDTVVTSTPGSERTPAGLASPDTTVTTSRTSEGGQPSGSAPATDESAAPGLSRTDHRDGSEDTGGEGGEEESPHEERPDPEPGETSPTETEEPEQSSSTTTPPETTTDPPSSSEPPSSSGSKPLPSDYSSQSTTS</sequence>
<dbReference type="Proteomes" id="UP000239352">
    <property type="component" value="Unassembled WGS sequence"/>
</dbReference>
<feature type="region of interest" description="Disordered" evidence="1">
    <location>
        <begin position="39"/>
        <end position="182"/>
    </location>
</feature>
<evidence type="ECO:0000313" key="3">
    <source>
        <dbReference type="EMBL" id="PRW62525.1"/>
    </source>
</evidence>
<dbReference type="InParanoid" id="A0A2T0GTS6"/>
<feature type="compositionally biased region" description="Acidic residues" evidence="1">
    <location>
        <begin position="108"/>
        <end position="120"/>
    </location>
</feature>
<gene>
    <name evidence="3" type="ORF">CEP50_14930</name>
</gene>
<proteinExistence type="predicted"/>
<evidence type="ECO:0000256" key="2">
    <source>
        <dbReference type="SAM" id="Phobius"/>
    </source>
</evidence>
<dbReference type="EMBL" id="PVSR01000030">
    <property type="protein sequence ID" value="PRW62525.1"/>
    <property type="molecule type" value="Genomic_DNA"/>
</dbReference>
<keyword evidence="2" id="KW-1133">Transmembrane helix</keyword>
<reference evidence="3 4" key="1">
    <citation type="submission" date="2018-03" db="EMBL/GenBank/DDBJ databases">
        <title>Actinopolyspora mortivallis from Sahara, screening for active biomolecules.</title>
        <authorList>
            <person name="Selama O."/>
            <person name="Wellington E.M.H."/>
            <person name="Hacene H."/>
        </authorList>
    </citation>
    <scope>NUCLEOTIDE SEQUENCE [LARGE SCALE GENOMIC DNA]</scope>
    <source>
        <strain evidence="3 4">M5A</strain>
    </source>
</reference>
<evidence type="ECO:0000313" key="4">
    <source>
        <dbReference type="Proteomes" id="UP000239352"/>
    </source>
</evidence>
<dbReference type="RefSeq" id="WP_106114565.1">
    <property type="nucleotide sequence ID" value="NZ_PVSR01000030.1"/>
</dbReference>
<comment type="caution">
    <text evidence="3">The sequence shown here is derived from an EMBL/GenBank/DDBJ whole genome shotgun (WGS) entry which is preliminary data.</text>
</comment>
<name>A0A2T0GTS6_ACTMO</name>
<keyword evidence="2" id="KW-0812">Transmembrane</keyword>
<feature type="compositionally biased region" description="Low complexity" evidence="1">
    <location>
        <begin position="142"/>
        <end position="182"/>
    </location>
</feature>
<organism evidence="3 4">
    <name type="scientific">Actinopolyspora mortivallis</name>
    <dbReference type="NCBI Taxonomy" id="33906"/>
    <lineage>
        <taxon>Bacteria</taxon>
        <taxon>Bacillati</taxon>
        <taxon>Actinomycetota</taxon>
        <taxon>Actinomycetes</taxon>
        <taxon>Actinopolysporales</taxon>
        <taxon>Actinopolysporaceae</taxon>
        <taxon>Actinopolyspora</taxon>
    </lineage>
</organism>
<feature type="transmembrane region" description="Helical" evidence="2">
    <location>
        <begin position="15"/>
        <end position="37"/>
    </location>
</feature>
<protein>
    <submittedName>
        <fullName evidence="3">Uncharacterized protein</fullName>
    </submittedName>
</protein>
<keyword evidence="2" id="KW-0472">Membrane</keyword>
<dbReference type="AlphaFoldDB" id="A0A2T0GTS6"/>
<feature type="compositionally biased region" description="Polar residues" evidence="1">
    <location>
        <begin position="68"/>
        <end position="87"/>
    </location>
</feature>
<keyword evidence="4" id="KW-1185">Reference proteome</keyword>
<evidence type="ECO:0000256" key="1">
    <source>
        <dbReference type="SAM" id="MobiDB-lite"/>
    </source>
</evidence>